<keyword evidence="2" id="KW-1185">Reference proteome</keyword>
<gene>
    <name evidence="1" type="ORF">GCM10007925_18190</name>
</gene>
<comment type="caution">
    <text evidence="1">The sequence shown here is derived from an EMBL/GenBank/DDBJ whole genome shotgun (WGS) entry which is preliminary data.</text>
</comment>
<protein>
    <submittedName>
        <fullName evidence="1">Uncharacterized protein</fullName>
    </submittedName>
</protein>
<reference evidence="2" key="1">
    <citation type="journal article" date="2019" name="Int. J. Syst. Evol. Microbiol.">
        <title>The Global Catalogue of Microorganisms (GCM) 10K type strain sequencing project: providing services to taxonomists for standard genome sequencing and annotation.</title>
        <authorList>
            <consortium name="The Broad Institute Genomics Platform"/>
            <consortium name="The Broad Institute Genome Sequencing Center for Infectious Disease"/>
            <person name="Wu L."/>
            <person name="Ma J."/>
        </authorList>
    </citation>
    <scope>NUCLEOTIDE SEQUENCE [LARGE SCALE GENOMIC DNA]</scope>
    <source>
        <strain evidence="2">NBRC 102146</strain>
    </source>
</reference>
<evidence type="ECO:0000313" key="2">
    <source>
        <dbReference type="Proteomes" id="UP001156703"/>
    </source>
</evidence>
<sequence>MGTLTNIEVHEVIYTHSQLGSDKVAKGSFGSTSAWSATGGCSLSGVTAVGVSASDRLSQTGVFVNGETYRLVMKIKAISANKIRVTSKASNTLLVSVGFVDDVSVQKVL</sequence>
<accession>A0ABQ5Z9F9</accession>
<dbReference type="RefSeq" id="WP_156956828.1">
    <property type="nucleotide sequence ID" value="NZ_BSOO01000018.1"/>
</dbReference>
<organism evidence="1 2">
    <name type="scientific">Sphingomonas astaxanthinifaciens DSM 22298</name>
    <dbReference type="NCBI Taxonomy" id="1123267"/>
    <lineage>
        <taxon>Bacteria</taxon>
        <taxon>Pseudomonadati</taxon>
        <taxon>Pseudomonadota</taxon>
        <taxon>Alphaproteobacteria</taxon>
        <taxon>Sphingomonadales</taxon>
        <taxon>Sphingomonadaceae</taxon>
        <taxon>Sphingomonas</taxon>
    </lineage>
</organism>
<name>A0ABQ5Z9F9_9SPHN</name>
<dbReference type="EMBL" id="BSOO01000018">
    <property type="protein sequence ID" value="GLR48106.1"/>
    <property type="molecule type" value="Genomic_DNA"/>
</dbReference>
<proteinExistence type="predicted"/>
<dbReference type="Proteomes" id="UP001156703">
    <property type="component" value="Unassembled WGS sequence"/>
</dbReference>
<evidence type="ECO:0000313" key="1">
    <source>
        <dbReference type="EMBL" id="GLR48106.1"/>
    </source>
</evidence>